<sequence length="158" mass="18124">MAAPWISVRETVRDEWVDFNGHMTNAAYVAAFDIASVALLHRVGIDPVYRDAKRCSTFALELHTVFHRELPPKAPYEIETRVLDFDAKRIHLFHQIKHAQENFLAASLEVVTIHVDLNQRRSTPLPTEIVDRLTDFRRASDALGWPEIAGRRVGLKRD</sequence>
<name>A0ABX0V7Z7_9HYPH</name>
<accession>A0ABX0V7Z7</accession>
<reference evidence="1 2" key="1">
    <citation type="submission" date="2020-03" db="EMBL/GenBank/DDBJ databases">
        <title>The genome sequence of Microvirga sp. c23x22.</title>
        <authorList>
            <person name="Zhang X."/>
        </authorList>
    </citation>
    <scope>NUCLEOTIDE SEQUENCE [LARGE SCALE GENOMIC DNA]</scope>
    <source>
        <strain evidence="2">c23x22</strain>
    </source>
</reference>
<dbReference type="Gene3D" id="3.10.129.10">
    <property type="entry name" value="Hotdog Thioesterase"/>
    <property type="match status" value="1"/>
</dbReference>
<comment type="caution">
    <text evidence="1">The sequence shown here is derived from an EMBL/GenBank/DDBJ whole genome shotgun (WGS) entry which is preliminary data.</text>
</comment>
<keyword evidence="2" id="KW-1185">Reference proteome</keyword>
<dbReference type="RefSeq" id="WP_167671863.1">
    <property type="nucleotide sequence ID" value="NZ_JAATJS010000002.1"/>
</dbReference>
<dbReference type="Proteomes" id="UP000707352">
    <property type="component" value="Unassembled WGS sequence"/>
</dbReference>
<dbReference type="PANTHER" id="PTHR31793">
    <property type="entry name" value="4-HYDROXYBENZOYL-COA THIOESTERASE FAMILY MEMBER"/>
    <property type="match status" value="1"/>
</dbReference>
<dbReference type="EMBL" id="JAATJS010000002">
    <property type="protein sequence ID" value="NIX75944.1"/>
    <property type="molecule type" value="Genomic_DNA"/>
</dbReference>
<proteinExistence type="predicted"/>
<evidence type="ECO:0000313" key="1">
    <source>
        <dbReference type="EMBL" id="NIX75944.1"/>
    </source>
</evidence>
<dbReference type="InterPro" id="IPR029069">
    <property type="entry name" value="HotDog_dom_sf"/>
</dbReference>
<protein>
    <submittedName>
        <fullName evidence="1">Thioesterase</fullName>
    </submittedName>
</protein>
<gene>
    <name evidence="1" type="ORF">HB375_04850</name>
</gene>
<dbReference type="CDD" id="cd00586">
    <property type="entry name" value="4HBT"/>
    <property type="match status" value="1"/>
</dbReference>
<evidence type="ECO:0000313" key="2">
    <source>
        <dbReference type="Proteomes" id="UP000707352"/>
    </source>
</evidence>
<dbReference type="Pfam" id="PF13279">
    <property type="entry name" value="4HBT_2"/>
    <property type="match status" value="1"/>
</dbReference>
<dbReference type="SUPFAM" id="SSF54637">
    <property type="entry name" value="Thioesterase/thiol ester dehydrase-isomerase"/>
    <property type="match status" value="1"/>
</dbReference>
<organism evidence="1 2">
    <name type="scientific">Microvirga terricola</name>
    <dbReference type="NCBI Taxonomy" id="2719797"/>
    <lineage>
        <taxon>Bacteria</taxon>
        <taxon>Pseudomonadati</taxon>
        <taxon>Pseudomonadota</taxon>
        <taxon>Alphaproteobacteria</taxon>
        <taxon>Hyphomicrobiales</taxon>
        <taxon>Methylobacteriaceae</taxon>
        <taxon>Microvirga</taxon>
    </lineage>
</organism>
<dbReference type="PANTHER" id="PTHR31793:SF2">
    <property type="entry name" value="BLR1345 PROTEIN"/>
    <property type="match status" value="1"/>
</dbReference>
<dbReference type="InterPro" id="IPR050563">
    <property type="entry name" value="4-hydroxybenzoyl-CoA_TE"/>
</dbReference>